<evidence type="ECO:0000313" key="2">
    <source>
        <dbReference type="Proteomes" id="UP000198896"/>
    </source>
</evidence>
<dbReference type="EMBL" id="FONL01000005">
    <property type="protein sequence ID" value="SFE40057.1"/>
    <property type="molecule type" value="Genomic_DNA"/>
</dbReference>
<reference evidence="1 2" key="1">
    <citation type="submission" date="2016-10" db="EMBL/GenBank/DDBJ databases">
        <authorList>
            <person name="de Groot N.N."/>
        </authorList>
    </citation>
    <scope>NUCLEOTIDE SEQUENCE [LARGE SCALE GENOMIC DNA]</scope>
    <source>
        <strain evidence="1 2">DSM 9236</strain>
    </source>
</reference>
<dbReference type="RefSeq" id="WP_093913267.1">
    <property type="nucleotide sequence ID" value="NZ_FONL01000005.1"/>
</dbReference>
<sequence>MSNLFGASHLENFKASLDERSRAAVDSAIERITEIKKRGGKVMVVTGSGPNIHEGVTTLIAELIRVGIVDAVSTSSAVISHEMAGSLDRVFRVDAKALGMDMEKMPRGDVFEFTCMTDEEIANLKREMPLDDDLLKRGRELPKQNEIIKAAGNMAYPMGPRTEKVAHEILGMARMYGLPFETVAGWGCDEHTMLGAAARKGVPVLVTIPQLIGGGAVGMSIGDSIPVSQRSMRLSRMLASCDAIIESAVALTQEIHDGPFECYTGHGIWAWWSGENTYDLRNKSLIRFDLDENLRKAVELNQTVQEAIDKGLPKTKAAKIPFRMEMSAFARHENSIPVIGDIGKVWPLVAAGVAKNLGIELEFLSASQDTPEGAAMREWIVDNVKPFDREKMLAHTRSYEILK</sequence>
<evidence type="ECO:0008006" key="3">
    <source>
        <dbReference type="Google" id="ProtNLM"/>
    </source>
</evidence>
<keyword evidence="2" id="KW-1185">Reference proteome</keyword>
<organism evidence="1 2">
    <name type="scientific">Succiniclasticum ruminis DSM 9236</name>
    <dbReference type="NCBI Taxonomy" id="1123323"/>
    <lineage>
        <taxon>Bacteria</taxon>
        <taxon>Bacillati</taxon>
        <taxon>Bacillota</taxon>
        <taxon>Negativicutes</taxon>
        <taxon>Acidaminococcales</taxon>
        <taxon>Acidaminococcaceae</taxon>
        <taxon>Succiniclasticum</taxon>
    </lineage>
</organism>
<gene>
    <name evidence="1" type="ORF">SAMN05216245_10586</name>
</gene>
<evidence type="ECO:0000313" key="1">
    <source>
        <dbReference type="EMBL" id="SFE40057.1"/>
    </source>
</evidence>
<dbReference type="AlphaFoldDB" id="A0A1I2A8H9"/>
<dbReference type="Proteomes" id="UP000198896">
    <property type="component" value="Unassembled WGS sequence"/>
</dbReference>
<protein>
    <recommendedName>
        <fullName evidence="3">Deoxyhypusine synthase</fullName>
    </recommendedName>
</protein>
<dbReference type="STRING" id="1123323.SAMN05216245_10586"/>
<accession>A0A1I2A8H9</accession>
<name>A0A1I2A8H9_9FIRM</name>
<dbReference type="OrthoDB" id="5502195at2"/>
<proteinExistence type="predicted"/>